<evidence type="ECO:0000256" key="9">
    <source>
        <dbReference type="RuleBase" id="RU362125"/>
    </source>
</evidence>
<dbReference type="Gene3D" id="2.40.110.10">
    <property type="entry name" value="Butyryl-CoA Dehydrogenase, subunit A, domain 2"/>
    <property type="match status" value="1"/>
</dbReference>
<dbReference type="PANTHER" id="PTHR43884">
    <property type="entry name" value="ACYL-COA DEHYDROGENASE"/>
    <property type="match status" value="1"/>
</dbReference>
<dbReference type="InterPro" id="IPR009100">
    <property type="entry name" value="AcylCoA_DH/oxidase_NM_dom_sf"/>
</dbReference>
<comment type="cofactor">
    <cofactor evidence="1 9">
        <name>FAD</name>
        <dbReference type="ChEBI" id="CHEBI:57692"/>
    </cofactor>
</comment>
<dbReference type="InterPro" id="IPR036250">
    <property type="entry name" value="AcylCo_DH-like_C"/>
</dbReference>
<evidence type="ECO:0000313" key="13">
    <source>
        <dbReference type="EMBL" id="PJK30278.1"/>
    </source>
</evidence>
<dbReference type="InterPro" id="IPR046373">
    <property type="entry name" value="Acyl-CoA_Oxase/DH_mid-dom_sf"/>
</dbReference>
<evidence type="ECO:0000259" key="12">
    <source>
        <dbReference type="Pfam" id="PF02771"/>
    </source>
</evidence>
<evidence type="ECO:0000256" key="5">
    <source>
        <dbReference type="ARBA" id="ARBA00052938"/>
    </source>
</evidence>
<sequence length="437" mass="46569">MVNGRAAADRTPPRCFRRRTVTGLTPCCHRSCAGLIDFALPAPGLCSAKSSTGEGNMAFEPELTKREAAIAETARRFAAEEVAPHAARWEKDRVYPAETQRRAADAGLTGLLVPESEGGHGLSLTGACRVFEELAAACMPFAFGLIVHDNLMGNIARNGSEAQRRALLPDMLACRRIGTFLLTEPGMGSDATAVACRAVADDGGWRLEGEKAWISSAAHADVLSVYAQADPEQGWRGVMCFLVEAGRPGVSRVGPYDLAGGHALGAGGFRFDGVRLTEADVLLPQERAFRAAMSGIDAARIFVGGMSVGMMRASLDRAVSYVKERQAFGRRIADFQGVQWMLADVETDLEASRLLTYRAAALVDAGRDATRAAAHAKKFATRAALHRIADCMQVMGANGLRLEEPAARHLASAKIGQYIDGATEIQNVVLARALLGS</sequence>
<protein>
    <recommendedName>
        <fullName evidence="7">3-sulfinopropanoyl-CoA desulfinase</fullName>
        <ecNumber evidence="6">3.13.1.4</ecNumber>
    </recommendedName>
    <alternativeName>
        <fullName evidence="8">3-sulfinopropionyl coenzyme A desulfinase</fullName>
    </alternativeName>
</protein>
<dbReference type="InterPro" id="IPR013786">
    <property type="entry name" value="AcylCoA_DH/ox_N"/>
</dbReference>
<dbReference type="EMBL" id="PHIG01000029">
    <property type="protein sequence ID" value="PJK30278.1"/>
    <property type="molecule type" value="Genomic_DNA"/>
</dbReference>
<dbReference type="Pfam" id="PF02770">
    <property type="entry name" value="Acyl-CoA_dh_M"/>
    <property type="match status" value="1"/>
</dbReference>
<dbReference type="OrthoDB" id="7337146at2"/>
<accession>A0A2M9G3K0</accession>
<dbReference type="PANTHER" id="PTHR43884:SF12">
    <property type="entry name" value="ISOVALERYL-COA DEHYDROGENASE, MITOCHONDRIAL-RELATED"/>
    <property type="match status" value="1"/>
</dbReference>
<evidence type="ECO:0000256" key="4">
    <source>
        <dbReference type="ARBA" id="ARBA00022827"/>
    </source>
</evidence>
<keyword evidence="3 9" id="KW-0285">Flavoprotein</keyword>
<feature type="domain" description="Acyl-CoA dehydrogenase/oxidase N-terminal" evidence="12">
    <location>
        <begin position="65"/>
        <end position="173"/>
    </location>
</feature>
<dbReference type="Proteomes" id="UP000229498">
    <property type="component" value="Unassembled WGS sequence"/>
</dbReference>
<comment type="similarity">
    <text evidence="2 9">Belongs to the acyl-CoA dehydrogenase family.</text>
</comment>
<dbReference type="GO" id="GO:0003995">
    <property type="term" value="F:acyl-CoA dehydrogenase activity"/>
    <property type="evidence" value="ECO:0007669"/>
    <property type="project" value="TreeGrafter"/>
</dbReference>
<evidence type="ECO:0000256" key="3">
    <source>
        <dbReference type="ARBA" id="ARBA00022630"/>
    </source>
</evidence>
<reference evidence="13 14" key="1">
    <citation type="submission" date="2017-11" db="EMBL/GenBank/DDBJ databases">
        <title>Draft genome sequence of Rhizobiales bacterium SY3-13.</title>
        <authorList>
            <person name="Sun C."/>
        </authorList>
    </citation>
    <scope>NUCLEOTIDE SEQUENCE [LARGE SCALE GENOMIC DNA]</scope>
    <source>
        <strain evidence="13 14">SY3-13</strain>
    </source>
</reference>
<evidence type="ECO:0000256" key="7">
    <source>
        <dbReference type="ARBA" id="ARBA00068311"/>
    </source>
</evidence>
<dbReference type="Gene3D" id="1.10.540.10">
    <property type="entry name" value="Acyl-CoA dehydrogenase/oxidase, N-terminal domain"/>
    <property type="match status" value="1"/>
</dbReference>
<evidence type="ECO:0000256" key="1">
    <source>
        <dbReference type="ARBA" id="ARBA00001974"/>
    </source>
</evidence>
<dbReference type="FunFam" id="1.20.140.10:FF:000004">
    <property type="entry name" value="Acyl-CoA dehydrogenase FadE25"/>
    <property type="match status" value="1"/>
</dbReference>
<evidence type="ECO:0000256" key="6">
    <source>
        <dbReference type="ARBA" id="ARBA00066461"/>
    </source>
</evidence>
<dbReference type="Pfam" id="PF00441">
    <property type="entry name" value="Acyl-CoA_dh_1"/>
    <property type="match status" value="1"/>
</dbReference>
<comment type="caution">
    <text evidence="13">The sequence shown here is derived from an EMBL/GenBank/DDBJ whole genome shotgun (WGS) entry which is preliminary data.</text>
</comment>
<keyword evidence="9" id="KW-0560">Oxidoreductase</keyword>
<keyword evidence="4 9" id="KW-0274">FAD</keyword>
<keyword evidence="14" id="KW-1185">Reference proteome</keyword>
<feature type="domain" description="Acyl-CoA oxidase/dehydrogenase middle" evidence="11">
    <location>
        <begin position="180"/>
        <end position="274"/>
    </location>
</feature>
<gene>
    <name evidence="13" type="ORF">CVT23_07785</name>
</gene>
<dbReference type="InterPro" id="IPR006091">
    <property type="entry name" value="Acyl-CoA_Oxase/DH_mid-dom"/>
</dbReference>
<dbReference type="InterPro" id="IPR037069">
    <property type="entry name" value="AcylCoA_DH/ox_N_sf"/>
</dbReference>
<evidence type="ECO:0000259" key="11">
    <source>
        <dbReference type="Pfam" id="PF02770"/>
    </source>
</evidence>
<evidence type="ECO:0000259" key="10">
    <source>
        <dbReference type="Pfam" id="PF00441"/>
    </source>
</evidence>
<evidence type="ECO:0000256" key="8">
    <source>
        <dbReference type="ARBA" id="ARBA00075603"/>
    </source>
</evidence>
<proteinExistence type="inferred from homology"/>
<comment type="catalytic activity">
    <reaction evidence="5">
        <text>3-sulfinopropanoyl-CoA + H2O = propanoyl-CoA + sulfite + H(+)</text>
        <dbReference type="Rhea" id="RHEA:41624"/>
        <dbReference type="ChEBI" id="CHEBI:15377"/>
        <dbReference type="ChEBI" id="CHEBI:15378"/>
        <dbReference type="ChEBI" id="CHEBI:17359"/>
        <dbReference type="ChEBI" id="CHEBI:57392"/>
        <dbReference type="ChEBI" id="CHEBI:78349"/>
        <dbReference type="EC" id="3.13.1.4"/>
    </reaction>
    <physiologicalReaction direction="left-to-right" evidence="5">
        <dbReference type="Rhea" id="RHEA:41625"/>
    </physiologicalReaction>
</comment>
<name>A0A2M9G3K0_9PROT</name>
<dbReference type="EC" id="3.13.1.4" evidence="6"/>
<evidence type="ECO:0000313" key="14">
    <source>
        <dbReference type="Proteomes" id="UP000229498"/>
    </source>
</evidence>
<dbReference type="SUPFAM" id="SSF56645">
    <property type="entry name" value="Acyl-CoA dehydrogenase NM domain-like"/>
    <property type="match status" value="1"/>
</dbReference>
<dbReference type="Gene3D" id="1.20.140.10">
    <property type="entry name" value="Butyryl-CoA Dehydrogenase, subunit A, domain 3"/>
    <property type="match status" value="1"/>
</dbReference>
<evidence type="ECO:0000256" key="2">
    <source>
        <dbReference type="ARBA" id="ARBA00009347"/>
    </source>
</evidence>
<dbReference type="GO" id="GO:0050660">
    <property type="term" value="F:flavin adenine dinucleotide binding"/>
    <property type="evidence" value="ECO:0007669"/>
    <property type="project" value="InterPro"/>
</dbReference>
<feature type="domain" description="Acyl-CoA dehydrogenase/oxidase C-terminal" evidence="10">
    <location>
        <begin position="289"/>
        <end position="435"/>
    </location>
</feature>
<dbReference type="Pfam" id="PF02771">
    <property type="entry name" value="Acyl-CoA_dh_N"/>
    <property type="match status" value="1"/>
</dbReference>
<organism evidence="13 14">
    <name type="scientific">Minwuia thermotolerans</name>
    <dbReference type="NCBI Taxonomy" id="2056226"/>
    <lineage>
        <taxon>Bacteria</taxon>
        <taxon>Pseudomonadati</taxon>
        <taxon>Pseudomonadota</taxon>
        <taxon>Alphaproteobacteria</taxon>
        <taxon>Minwuiales</taxon>
        <taxon>Minwuiaceae</taxon>
        <taxon>Minwuia</taxon>
    </lineage>
</organism>
<dbReference type="AlphaFoldDB" id="A0A2M9G3K0"/>
<dbReference type="SUPFAM" id="SSF47203">
    <property type="entry name" value="Acyl-CoA dehydrogenase C-terminal domain-like"/>
    <property type="match status" value="1"/>
</dbReference>
<dbReference type="InterPro" id="IPR009075">
    <property type="entry name" value="AcylCo_DH/oxidase_C"/>
</dbReference>